<dbReference type="Proteomes" id="UP000250369">
    <property type="component" value="Unassembled WGS sequence"/>
</dbReference>
<evidence type="ECO:0008006" key="9">
    <source>
        <dbReference type="Google" id="ProtNLM"/>
    </source>
</evidence>
<reference evidence="7 8" key="1">
    <citation type="journal article" date="2009" name="Int. J. Syst. Evol. Microbiol.">
        <title>Paenibacillus contaminans sp. nov., isolated from a contaminated laboratory plate.</title>
        <authorList>
            <person name="Chou J.H."/>
            <person name="Lee J.H."/>
            <person name="Lin M.C."/>
            <person name="Chang P.S."/>
            <person name="Arun A.B."/>
            <person name="Young C.C."/>
            <person name="Chen W.M."/>
        </authorList>
    </citation>
    <scope>NUCLEOTIDE SEQUENCE [LARGE SCALE GENOMIC DNA]</scope>
    <source>
        <strain evidence="7 8">CKOBP-6</strain>
    </source>
</reference>
<dbReference type="SUPFAM" id="SSF53850">
    <property type="entry name" value="Periplasmic binding protein-like II"/>
    <property type="match status" value="1"/>
</dbReference>
<dbReference type="InterPro" id="IPR006059">
    <property type="entry name" value="SBP"/>
</dbReference>
<keyword evidence="1" id="KW-1003">Cell membrane</keyword>
<evidence type="ECO:0000256" key="1">
    <source>
        <dbReference type="ARBA" id="ARBA00022475"/>
    </source>
</evidence>
<feature type="region of interest" description="Disordered" evidence="6">
    <location>
        <begin position="32"/>
        <end position="58"/>
    </location>
</feature>
<dbReference type="Pfam" id="PF01547">
    <property type="entry name" value="SBP_bac_1"/>
    <property type="match status" value="1"/>
</dbReference>
<dbReference type="PANTHER" id="PTHR43649:SF33">
    <property type="entry name" value="POLYGALACTURONAN_RHAMNOGALACTURONAN-BINDING PROTEIN YTCQ"/>
    <property type="match status" value="1"/>
</dbReference>
<dbReference type="PANTHER" id="PTHR43649">
    <property type="entry name" value="ARABINOSE-BINDING PROTEIN-RELATED"/>
    <property type="match status" value="1"/>
</dbReference>
<dbReference type="InterPro" id="IPR050490">
    <property type="entry name" value="Bact_solute-bd_prot1"/>
</dbReference>
<dbReference type="Gene3D" id="3.40.190.10">
    <property type="entry name" value="Periplasmic binding protein-like II"/>
    <property type="match status" value="2"/>
</dbReference>
<keyword evidence="3" id="KW-0472">Membrane</keyword>
<gene>
    <name evidence="7" type="ORF">DQG23_27065</name>
</gene>
<evidence type="ECO:0000256" key="6">
    <source>
        <dbReference type="SAM" id="MobiDB-lite"/>
    </source>
</evidence>
<dbReference type="RefSeq" id="WP_113034161.1">
    <property type="nucleotide sequence ID" value="NZ_QMFB01000019.1"/>
</dbReference>
<dbReference type="CDD" id="cd13580">
    <property type="entry name" value="PBP2_AlgQ_like_1"/>
    <property type="match status" value="1"/>
</dbReference>
<dbReference type="AlphaFoldDB" id="A0A329MBJ6"/>
<feature type="compositionally biased region" description="Low complexity" evidence="6">
    <location>
        <begin position="37"/>
        <end position="56"/>
    </location>
</feature>
<evidence type="ECO:0000256" key="3">
    <source>
        <dbReference type="ARBA" id="ARBA00023136"/>
    </source>
</evidence>
<evidence type="ECO:0000256" key="5">
    <source>
        <dbReference type="ARBA" id="ARBA00023288"/>
    </source>
</evidence>
<dbReference type="PROSITE" id="PS51257">
    <property type="entry name" value="PROKAR_LIPOPROTEIN"/>
    <property type="match status" value="1"/>
</dbReference>
<sequence>MATNKKSLQRGITLALVSAVGLTGMIGCSNGGNSKEPAGNSTSPAANSASPTTQPPLNLDIMLPSFGTESPKEDSPVIQALEKATNTKLHFEWAPNSSYGDKYNITLASGKMPAIMVVQSKTASFVNAARSGAFWELGPYLKDYPNLSKANPITLKNSSVDGKVYGLYRTRPLGRNGMMIRQDWLENVGLQPPKTIDDFYNVLKAFAAQDPDKNGKADTYGMVITKYNLPWEMMQTWFGAPNKWGMDANGKLTPVHFTSEYMDALRFFKKLYDEKLINQDFAVMDSAKWVEPLAGNQAGVVLGEADGVVPFENRVEEAMKKLNKPERQYLDIFGDVAGPKGIRNLPTTGYAGLVHISKSTVKTEAELKRVLTFLDKLSDADMQNLLYNGIEGRHYTKTANGIEATTDKALLVEKVDISQVLTNIPENKALQAVVTPLRAKLTKVQKDNEAFVVPDPTSPLVSTVYTQKGAQLDNIANDARTKFIVGQIDEAGLKAANELWLKSGGEDLIKEMNELYVANGK</sequence>
<keyword evidence="5" id="KW-0449">Lipoprotein</keyword>
<keyword evidence="4" id="KW-0564">Palmitate</keyword>
<evidence type="ECO:0000313" key="8">
    <source>
        <dbReference type="Proteomes" id="UP000250369"/>
    </source>
</evidence>
<evidence type="ECO:0000313" key="7">
    <source>
        <dbReference type="EMBL" id="RAV17310.1"/>
    </source>
</evidence>
<keyword evidence="8" id="KW-1185">Reference proteome</keyword>
<proteinExistence type="predicted"/>
<organism evidence="7 8">
    <name type="scientific">Paenibacillus contaminans</name>
    <dbReference type="NCBI Taxonomy" id="450362"/>
    <lineage>
        <taxon>Bacteria</taxon>
        <taxon>Bacillati</taxon>
        <taxon>Bacillota</taxon>
        <taxon>Bacilli</taxon>
        <taxon>Bacillales</taxon>
        <taxon>Paenibacillaceae</taxon>
        <taxon>Paenibacillus</taxon>
    </lineage>
</organism>
<protein>
    <recommendedName>
        <fullName evidence="9">ABC transporter substrate-binding protein</fullName>
    </recommendedName>
</protein>
<dbReference type="OrthoDB" id="9787283at2"/>
<dbReference type="EMBL" id="QMFB01000019">
    <property type="protein sequence ID" value="RAV17310.1"/>
    <property type="molecule type" value="Genomic_DNA"/>
</dbReference>
<keyword evidence="2" id="KW-0732">Signal</keyword>
<comment type="caution">
    <text evidence="7">The sequence shown here is derived from an EMBL/GenBank/DDBJ whole genome shotgun (WGS) entry which is preliminary data.</text>
</comment>
<evidence type="ECO:0000256" key="2">
    <source>
        <dbReference type="ARBA" id="ARBA00022729"/>
    </source>
</evidence>
<name>A0A329MBJ6_9BACL</name>
<evidence type="ECO:0000256" key="4">
    <source>
        <dbReference type="ARBA" id="ARBA00023139"/>
    </source>
</evidence>
<accession>A0A329MBJ6</accession>